<evidence type="ECO:0000259" key="1">
    <source>
        <dbReference type="Pfam" id="PF02627"/>
    </source>
</evidence>
<dbReference type="RefSeq" id="WP_237854628.1">
    <property type="nucleotide sequence ID" value="NZ_JAKLWS010000014.1"/>
</dbReference>
<dbReference type="InterPro" id="IPR010195">
    <property type="entry name" value="Uncharacterised_peroxidase-rel"/>
</dbReference>
<feature type="domain" description="Carboxymuconolactone decarboxylase-like" evidence="1">
    <location>
        <begin position="48"/>
        <end position="101"/>
    </location>
</feature>
<sequence>MPYIEIIEPENAKGDLKEIYHGLKESRGKLAQIHKIQSLNTESITAHMDLYMHVMFGKSPLKRAQREMIAVVVSAVNQCEYCQLHHAEALNHYWKDEEKVEQLRKDYSKVELSEIDLKLCKLAKKLTREPNGLEEQKDLQPLKDLGLSDRAILDATLVISYFNFVNRIVLGLGIETDDQEVQGYKY</sequence>
<accession>A0ABS9KEJ2</accession>
<dbReference type="GO" id="GO:0004601">
    <property type="term" value="F:peroxidase activity"/>
    <property type="evidence" value="ECO:0007669"/>
    <property type="project" value="UniProtKB-KW"/>
</dbReference>
<evidence type="ECO:0000313" key="2">
    <source>
        <dbReference type="EMBL" id="MCG2589265.1"/>
    </source>
</evidence>
<name>A0ABS9KEJ2_9BACT</name>
<reference evidence="2" key="1">
    <citation type="submission" date="2022-01" db="EMBL/GenBank/DDBJ databases">
        <authorList>
            <person name="Wang Y."/>
        </authorList>
    </citation>
    <scope>NUCLEOTIDE SEQUENCE</scope>
    <source>
        <strain evidence="2">WB101</strain>
    </source>
</reference>
<keyword evidence="2" id="KW-0560">Oxidoreductase</keyword>
<dbReference type="NCBIfam" id="TIGR01926">
    <property type="entry name" value="peroxid_rel"/>
    <property type="match status" value="1"/>
</dbReference>
<dbReference type="PANTHER" id="PTHR35446">
    <property type="entry name" value="SI:CH211-175M2.5"/>
    <property type="match status" value="1"/>
</dbReference>
<dbReference type="EMBL" id="JAKLWS010000014">
    <property type="protein sequence ID" value="MCG2589265.1"/>
    <property type="molecule type" value="Genomic_DNA"/>
</dbReference>
<reference evidence="2" key="2">
    <citation type="submission" date="2024-05" db="EMBL/GenBank/DDBJ databases">
        <title>Rhodohalobacter halophilus gen. nov., sp. nov., a moderately halophilic member of the family Balneolaceae.</title>
        <authorList>
            <person name="Xia J."/>
        </authorList>
    </citation>
    <scope>NUCLEOTIDE SEQUENCE</scope>
    <source>
        <strain evidence="2">WB101</strain>
    </source>
</reference>
<keyword evidence="2" id="KW-0575">Peroxidase</keyword>
<dbReference type="Gene3D" id="1.20.1290.10">
    <property type="entry name" value="AhpD-like"/>
    <property type="match status" value="1"/>
</dbReference>
<keyword evidence="3" id="KW-1185">Reference proteome</keyword>
<dbReference type="Pfam" id="PF02627">
    <property type="entry name" value="CMD"/>
    <property type="match status" value="1"/>
</dbReference>
<dbReference type="SUPFAM" id="SSF69118">
    <property type="entry name" value="AhpD-like"/>
    <property type="match status" value="1"/>
</dbReference>
<dbReference type="InterPro" id="IPR029032">
    <property type="entry name" value="AhpD-like"/>
</dbReference>
<dbReference type="InterPro" id="IPR003779">
    <property type="entry name" value="CMD-like"/>
</dbReference>
<organism evidence="2 3">
    <name type="scientific">Rhodohalobacter sulfatireducens</name>
    <dbReference type="NCBI Taxonomy" id="2911366"/>
    <lineage>
        <taxon>Bacteria</taxon>
        <taxon>Pseudomonadati</taxon>
        <taxon>Balneolota</taxon>
        <taxon>Balneolia</taxon>
        <taxon>Balneolales</taxon>
        <taxon>Balneolaceae</taxon>
        <taxon>Rhodohalobacter</taxon>
    </lineage>
</organism>
<protein>
    <submittedName>
        <fullName evidence="2">Peroxidase-related enzyme</fullName>
    </submittedName>
</protein>
<gene>
    <name evidence="2" type="ORF">L6773_11865</name>
</gene>
<dbReference type="PANTHER" id="PTHR35446:SF2">
    <property type="entry name" value="CARBOXYMUCONOLACTONE DECARBOXYLASE-LIKE DOMAIN-CONTAINING PROTEIN"/>
    <property type="match status" value="1"/>
</dbReference>
<evidence type="ECO:0000313" key="3">
    <source>
        <dbReference type="Proteomes" id="UP001165366"/>
    </source>
</evidence>
<dbReference type="InterPro" id="IPR004675">
    <property type="entry name" value="AhpD_core"/>
</dbReference>
<dbReference type="NCBIfam" id="TIGR00778">
    <property type="entry name" value="ahpD_dom"/>
    <property type="match status" value="1"/>
</dbReference>
<comment type="caution">
    <text evidence="2">The sequence shown here is derived from an EMBL/GenBank/DDBJ whole genome shotgun (WGS) entry which is preliminary data.</text>
</comment>
<proteinExistence type="predicted"/>
<dbReference type="Proteomes" id="UP001165366">
    <property type="component" value="Unassembled WGS sequence"/>
</dbReference>